<dbReference type="Gene3D" id="2.10.70.100">
    <property type="match status" value="1"/>
</dbReference>
<protein>
    <recommendedName>
        <fullName evidence="3">histidine kinase</fullName>
        <ecNumber evidence="3">2.7.13.3</ecNumber>
    </recommendedName>
</protein>
<feature type="modified residue" description="4-aspartylphosphate" evidence="10">
    <location>
        <position position="676"/>
    </location>
</feature>
<keyword evidence="8" id="KW-0067">ATP-binding</keyword>
<dbReference type="InterPro" id="IPR005467">
    <property type="entry name" value="His_kinase_dom"/>
</dbReference>
<dbReference type="PANTHER" id="PTHR43547:SF2">
    <property type="entry name" value="HYBRID SIGNAL TRANSDUCTION HISTIDINE KINASE C"/>
    <property type="match status" value="1"/>
</dbReference>
<dbReference type="FunFam" id="3.30.565.10:FF:000037">
    <property type="entry name" value="Hybrid sensor histidine kinase/response regulator"/>
    <property type="match status" value="1"/>
</dbReference>
<dbReference type="InterPro" id="IPR035965">
    <property type="entry name" value="PAS-like_dom_sf"/>
</dbReference>
<dbReference type="PANTHER" id="PTHR43547">
    <property type="entry name" value="TWO-COMPONENT HISTIDINE KINASE"/>
    <property type="match status" value="1"/>
</dbReference>
<dbReference type="GO" id="GO:0005886">
    <property type="term" value="C:plasma membrane"/>
    <property type="evidence" value="ECO:0007669"/>
    <property type="project" value="UniProtKB-SubCell"/>
</dbReference>
<dbReference type="FunFam" id="1.10.287.130:FF:000045">
    <property type="entry name" value="Two-component system sensor histidine kinase/response regulator"/>
    <property type="match status" value="1"/>
</dbReference>
<dbReference type="Gene3D" id="3.60.40.10">
    <property type="entry name" value="PPM-type phosphatase domain"/>
    <property type="match status" value="1"/>
</dbReference>
<dbReference type="CDD" id="cd00130">
    <property type="entry name" value="PAS"/>
    <property type="match status" value="1"/>
</dbReference>
<evidence type="ECO:0000256" key="11">
    <source>
        <dbReference type="SAM" id="Coils"/>
    </source>
</evidence>
<dbReference type="GO" id="GO:0000155">
    <property type="term" value="F:phosphorelay sensor kinase activity"/>
    <property type="evidence" value="ECO:0007669"/>
    <property type="project" value="InterPro"/>
</dbReference>
<dbReference type="SMART" id="SM00388">
    <property type="entry name" value="HisKA"/>
    <property type="match status" value="1"/>
</dbReference>
<dbReference type="Proteomes" id="UP000473525">
    <property type="component" value="Unassembled WGS sequence"/>
</dbReference>
<dbReference type="Gene3D" id="3.30.450.20">
    <property type="entry name" value="PAS domain"/>
    <property type="match status" value="2"/>
</dbReference>
<feature type="coiled-coil region" evidence="11">
    <location>
        <begin position="326"/>
        <end position="355"/>
    </location>
</feature>
<dbReference type="SUPFAM" id="SSF55785">
    <property type="entry name" value="PYP-like sensor domain (PAS domain)"/>
    <property type="match status" value="1"/>
</dbReference>
<dbReference type="CDD" id="cd16936">
    <property type="entry name" value="HATPase_RsbW-like"/>
    <property type="match status" value="1"/>
</dbReference>
<keyword evidence="6" id="KW-0547">Nucleotide-binding</keyword>
<dbReference type="PROSITE" id="PS50109">
    <property type="entry name" value="HIS_KIN"/>
    <property type="match status" value="1"/>
</dbReference>
<dbReference type="InterPro" id="IPR001932">
    <property type="entry name" value="PPM-type_phosphatase-like_dom"/>
</dbReference>
<keyword evidence="7" id="KW-0418">Kinase</keyword>
<keyword evidence="16" id="KW-1185">Reference proteome</keyword>
<dbReference type="SMART" id="SM00448">
    <property type="entry name" value="REC"/>
    <property type="match status" value="1"/>
</dbReference>
<evidence type="ECO:0000313" key="16">
    <source>
        <dbReference type="Proteomes" id="UP000473525"/>
    </source>
</evidence>
<keyword evidence="4 10" id="KW-0597">Phosphoprotein</keyword>
<dbReference type="InterPro" id="IPR001789">
    <property type="entry name" value="Sig_transdc_resp-reg_receiver"/>
</dbReference>
<dbReference type="InterPro" id="IPR000700">
    <property type="entry name" value="PAS-assoc_C"/>
</dbReference>
<feature type="coiled-coil region" evidence="11">
    <location>
        <begin position="876"/>
        <end position="903"/>
    </location>
</feature>
<dbReference type="SUPFAM" id="SSF55781">
    <property type="entry name" value="GAF domain-like"/>
    <property type="match status" value="1"/>
</dbReference>
<evidence type="ECO:0000256" key="3">
    <source>
        <dbReference type="ARBA" id="ARBA00012438"/>
    </source>
</evidence>
<dbReference type="CDD" id="cd00082">
    <property type="entry name" value="HisKA"/>
    <property type="match status" value="1"/>
</dbReference>
<evidence type="ECO:0000256" key="7">
    <source>
        <dbReference type="ARBA" id="ARBA00022777"/>
    </source>
</evidence>
<dbReference type="SUPFAM" id="SSF52172">
    <property type="entry name" value="CheY-like"/>
    <property type="match status" value="1"/>
</dbReference>
<comment type="caution">
    <text evidence="15">The sequence shown here is derived from an EMBL/GenBank/DDBJ whole genome shotgun (WGS) entry which is preliminary data.</text>
</comment>
<dbReference type="EMBL" id="WSEK01000004">
    <property type="protein sequence ID" value="MVQ49668.1"/>
    <property type="molecule type" value="Genomic_DNA"/>
</dbReference>
<feature type="domain" description="PAC" evidence="14">
    <location>
        <begin position="834"/>
        <end position="885"/>
    </location>
</feature>
<dbReference type="Pfam" id="PF08447">
    <property type="entry name" value="PAS_3"/>
    <property type="match status" value="1"/>
</dbReference>
<evidence type="ECO:0000256" key="8">
    <source>
        <dbReference type="ARBA" id="ARBA00022840"/>
    </source>
</evidence>
<dbReference type="SUPFAM" id="SSF81606">
    <property type="entry name" value="PP2C-like"/>
    <property type="match status" value="1"/>
</dbReference>
<dbReference type="Pfam" id="PF13581">
    <property type="entry name" value="HATPase_c_2"/>
    <property type="match status" value="1"/>
</dbReference>
<evidence type="ECO:0000313" key="15">
    <source>
        <dbReference type="EMBL" id="MVQ49668.1"/>
    </source>
</evidence>
<evidence type="ECO:0000256" key="4">
    <source>
        <dbReference type="ARBA" id="ARBA00022553"/>
    </source>
</evidence>
<dbReference type="Pfam" id="PF07228">
    <property type="entry name" value="SpoIIE"/>
    <property type="match status" value="1"/>
</dbReference>
<dbReference type="SUPFAM" id="SSF47384">
    <property type="entry name" value="Homodimeric domain of signal transducing histidine kinase"/>
    <property type="match status" value="1"/>
</dbReference>
<dbReference type="InterPro" id="IPR029016">
    <property type="entry name" value="GAF-like_dom_sf"/>
</dbReference>
<accession>A0A6L6XRS3</accession>
<feature type="domain" description="Histidine kinase" evidence="12">
    <location>
        <begin position="359"/>
        <end position="576"/>
    </location>
</feature>
<evidence type="ECO:0000256" key="1">
    <source>
        <dbReference type="ARBA" id="ARBA00000085"/>
    </source>
</evidence>
<dbReference type="InterPro" id="IPR013655">
    <property type="entry name" value="PAS_fold_3"/>
</dbReference>
<sequence length="1256" mass="137279">MTAREPVSRVRSMRETFESGGQVGADLLEVDWSRTPLGDPEQWSLSLKNAIRILLTSKFSMWMAWGPELTFFCNDAYRRDTLGTKYPWALGRRADEVWSEIWDDIGPRIARVMESGEATWDEALLLFLERSGYAEETYHTFSYSPLADDDGAVAGMLCVVTEDTQQVVATSRMALLRDLGVRMSAARDEQAAVAEACHQINADGRLLPFSVVYLFDDDGATVWRAGTAGVAGDHPVAPALIHASSPSPTWPIAELWDGLSSVVPLAGRFEDVPRGRWPEPPTEAYVVPLAQAAADHPYGFLVAGLNRYRPFDDTYRDFVDLVAGHLSAAISDARAIQAERERAEQLARLDQAKTDFFANVSHELRTPLTLLLGPAEDALADGAAPLPPSQAARLETIARNGQRMLQLVNTLLDFSRLESGQGRSSFQRTDLCVLTAELAAMFQSAAEGAGLRLDIDCDGDTVAYVDRDQWSKIVLNLISNALKFTFEGGVSVTIGSDDGEAVLRVSDTGTGIPEADQPRLFERFHRVAGSRSRTHEGSGIGLALVAELVNAHGGTVSVDSAPGEGSTFVVRLPLGHEHLPAEQVAHESGTIAVAADGATRSMVAQALSWLPDGSQPEPRAAARSGQPTVLVVDDNADMRSYIADLLHPEYDVQVAADGIDALERMAERRPDLVLTDVMMPRLDGFGLLHKMQGDPALTSVPVIMLSARAGEEGTLEGLEAGANDYLVKPFSGRELLARVRVNLELDREQRVRQALERSEELLAQAQRLAQIGSWEIHLDQDTITASPMFYELMHMSAEEMDRLGTARVIESLVHPDDLERVNLQIAHAVPGEIVRYETRVVLPDGRVRLFQARGELATDPAGGRVLRGSFQDITDQRATQERLIAAEAEREAATRERLIAEQLQASLLPQSEFDLDSLDVAAFYRAGVEGTYVGGDWYDVIPLGAGRTAFVIGDVMGRGVRAASVMGQLRSAVRAYAALDLTPVEVLELLDRLVQELGSNQIVTCVYAVHDAADRTLTYANAGHPPPLLARHDLVDNVARIEATGPPLGAGYFGMRPEVVALEADDLVVLYTDGLVERRGTDLFDGIERLAEAVRDHVDHDLAELPAMLAHDLLGGEVDDDIALVLVKVAEPEDPGLQVRLDSAETAARQARRAVRLQLAAWGVPEELAEDLVLVTSELVTNAFVHARPPIDLRIRRTHHEVVLEVHDRALLRPRRRRPDDDDEHGRGLNIVEALTTDWGTRSSESGKTVWCTVRV</sequence>
<organism evidence="15 16">
    <name type="scientific">Nocardioides agri</name>
    <dbReference type="NCBI Taxonomy" id="2682843"/>
    <lineage>
        <taxon>Bacteria</taxon>
        <taxon>Bacillati</taxon>
        <taxon>Actinomycetota</taxon>
        <taxon>Actinomycetes</taxon>
        <taxon>Propionibacteriales</taxon>
        <taxon>Nocardioidaceae</taxon>
        <taxon>Nocardioides</taxon>
    </lineage>
</organism>
<dbReference type="PROSITE" id="PS50113">
    <property type="entry name" value="PAC"/>
    <property type="match status" value="1"/>
</dbReference>
<evidence type="ECO:0000256" key="10">
    <source>
        <dbReference type="PROSITE-ProRule" id="PRU00169"/>
    </source>
</evidence>
<dbReference type="InterPro" id="IPR003661">
    <property type="entry name" value="HisK_dim/P_dom"/>
</dbReference>
<dbReference type="InterPro" id="IPR004358">
    <property type="entry name" value="Sig_transdc_His_kin-like_C"/>
</dbReference>
<dbReference type="PRINTS" id="PR00344">
    <property type="entry name" value="BCTRLSENSOR"/>
</dbReference>
<dbReference type="InterPro" id="IPR036890">
    <property type="entry name" value="HATPase_C_sf"/>
</dbReference>
<dbReference type="Gene3D" id="1.10.287.130">
    <property type="match status" value="1"/>
</dbReference>
<dbReference type="InterPro" id="IPR000014">
    <property type="entry name" value="PAS"/>
</dbReference>
<evidence type="ECO:0000259" key="14">
    <source>
        <dbReference type="PROSITE" id="PS50113"/>
    </source>
</evidence>
<feature type="domain" description="Response regulatory" evidence="13">
    <location>
        <begin position="628"/>
        <end position="743"/>
    </location>
</feature>
<dbReference type="SMART" id="SM00387">
    <property type="entry name" value="HATPase_c"/>
    <property type="match status" value="1"/>
</dbReference>
<reference evidence="15 16" key="1">
    <citation type="submission" date="2019-12" db="EMBL/GenBank/DDBJ databases">
        <authorList>
            <person name="Huq M.A."/>
        </authorList>
    </citation>
    <scope>NUCLEOTIDE SEQUENCE [LARGE SCALE GENOMIC DNA]</scope>
    <source>
        <strain evidence="15 16">MAH-18</strain>
    </source>
</reference>
<evidence type="ECO:0000256" key="2">
    <source>
        <dbReference type="ARBA" id="ARBA00004236"/>
    </source>
</evidence>
<evidence type="ECO:0000256" key="6">
    <source>
        <dbReference type="ARBA" id="ARBA00022741"/>
    </source>
</evidence>
<comment type="subcellular location">
    <subcellularLocation>
        <location evidence="2">Cell membrane</location>
    </subcellularLocation>
</comment>
<dbReference type="Gene3D" id="3.40.50.2300">
    <property type="match status" value="1"/>
</dbReference>
<name>A0A6L6XRS3_9ACTN</name>
<evidence type="ECO:0000256" key="9">
    <source>
        <dbReference type="ARBA" id="ARBA00023012"/>
    </source>
</evidence>
<evidence type="ECO:0000259" key="13">
    <source>
        <dbReference type="PROSITE" id="PS50110"/>
    </source>
</evidence>
<gene>
    <name evidence="15" type="ORF">GON03_10795</name>
</gene>
<proteinExistence type="predicted"/>
<evidence type="ECO:0000256" key="5">
    <source>
        <dbReference type="ARBA" id="ARBA00022679"/>
    </source>
</evidence>
<dbReference type="NCBIfam" id="TIGR00229">
    <property type="entry name" value="sensory_box"/>
    <property type="match status" value="1"/>
</dbReference>
<dbReference type="Gene3D" id="3.30.450.40">
    <property type="match status" value="1"/>
</dbReference>
<dbReference type="Pfam" id="PF02518">
    <property type="entry name" value="HATPase_c"/>
    <property type="match status" value="1"/>
</dbReference>
<dbReference type="InterPro" id="IPR036457">
    <property type="entry name" value="PPM-type-like_dom_sf"/>
</dbReference>
<dbReference type="InterPro" id="IPR003594">
    <property type="entry name" value="HATPase_dom"/>
</dbReference>
<keyword evidence="5" id="KW-0808">Transferase</keyword>
<dbReference type="Pfam" id="PF00072">
    <property type="entry name" value="Response_reg"/>
    <property type="match status" value="1"/>
</dbReference>
<dbReference type="PROSITE" id="PS50110">
    <property type="entry name" value="RESPONSE_REGULATORY"/>
    <property type="match status" value="1"/>
</dbReference>
<dbReference type="InterPro" id="IPR036097">
    <property type="entry name" value="HisK_dim/P_sf"/>
</dbReference>
<dbReference type="CDD" id="cd16922">
    <property type="entry name" value="HATPase_EvgS-ArcB-TorS-like"/>
    <property type="match status" value="1"/>
</dbReference>
<dbReference type="InterPro" id="IPR011006">
    <property type="entry name" value="CheY-like_superfamily"/>
</dbReference>
<dbReference type="SUPFAM" id="SSF55874">
    <property type="entry name" value="ATPase domain of HSP90 chaperone/DNA topoisomerase II/histidine kinase"/>
    <property type="match status" value="2"/>
</dbReference>
<dbReference type="Pfam" id="PF00512">
    <property type="entry name" value="HisKA"/>
    <property type="match status" value="1"/>
</dbReference>
<keyword evidence="11" id="KW-0175">Coiled coil</keyword>
<dbReference type="AlphaFoldDB" id="A0A6L6XRS3"/>
<dbReference type="RefSeq" id="WP_157342447.1">
    <property type="nucleotide sequence ID" value="NZ_WSEK01000004.1"/>
</dbReference>
<dbReference type="Gene3D" id="3.30.565.10">
    <property type="entry name" value="Histidine kinase-like ATPase, C-terminal domain"/>
    <property type="match status" value="2"/>
</dbReference>
<keyword evidence="9" id="KW-0902">Two-component regulatory system</keyword>
<evidence type="ECO:0000259" key="12">
    <source>
        <dbReference type="PROSITE" id="PS50109"/>
    </source>
</evidence>
<dbReference type="CDD" id="cd17574">
    <property type="entry name" value="REC_OmpR"/>
    <property type="match status" value="1"/>
</dbReference>
<dbReference type="SMART" id="SM00331">
    <property type="entry name" value="PP2C_SIG"/>
    <property type="match status" value="1"/>
</dbReference>
<dbReference type="GO" id="GO:0005524">
    <property type="term" value="F:ATP binding"/>
    <property type="evidence" value="ECO:0007669"/>
    <property type="project" value="UniProtKB-KW"/>
</dbReference>
<comment type="catalytic activity">
    <reaction evidence="1">
        <text>ATP + protein L-histidine = ADP + protein N-phospho-L-histidine.</text>
        <dbReference type="EC" id="2.7.13.3"/>
    </reaction>
</comment>
<dbReference type="EC" id="2.7.13.3" evidence="3"/>